<dbReference type="SMART" id="SM00382">
    <property type="entry name" value="AAA"/>
    <property type="match status" value="1"/>
</dbReference>
<evidence type="ECO:0000256" key="3">
    <source>
        <dbReference type="ARBA" id="ARBA00022741"/>
    </source>
</evidence>
<dbReference type="Gene3D" id="3.40.50.300">
    <property type="entry name" value="P-loop containing nucleotide triphosphate hydrolases"/>
    <property type="match status" value="1"/>
</dbReference>
<dbReference type="InterPro" id="IPR003439">
    <property type="entry name" value="ABC_transporter-like_ATP-bd"/>
</dbReference>
<dbReference type="InterPro" id="IPR027417">
    <property type="entry name" value="P-loop_NTPase"/>
</dbReference>
<name>A0AAV2AQT1_9ARAC</name>
<dbReference type="Proteomes" id="UP001497382">
    <property type="component" value="Unassembled WGS sequence"/>
</dbReference>
<keyword evidence="3" id="KW-0547">Nucleotide-binding</keyword>
<evidence type="ECO:0000256" key="6">
    <source>
        <dbReference type="ARBA" id="ARBA00023136"/>
    </source>
</evidence>
<gene>
    <name evidence="10" type="ORF">LARSCL_LOCUS13896</name>
</gene>
<evidence type="ECO:0000256" key="2">
    <source>
        <dbReference type="ARBA" id="ARBA00022692"/>
    </source>
</evidence>
<comment type="subcellular location">
    <subcellularLocation>
        <location evidence="1">Membrane</location>
        <topology evidence="1">Multi-pass membrane protein</topology>
    </subcellularLocation>
</comment>
<keyword evidence="11" id="KW-1185">Reference proteome</keyword>
<proteinExistence type="predicted"/>
<dbReference type="Gene3D" id="3.40.1710.10">
    <property type="entry name" value="abc type-2 transporter like domain"/>
    <property type="match status" value="1"/>
</dbReference>
<dbReference type="GO" id="GO:0140359">
    <property type="term" value="F:ABC-type transporter activity"/>
    <property type="evidence" value="ECO:0007669"/>
    <property type="project" value="InterPro"/>
</dbReference>
<evidence type="ECO:0008006" key="12">
    <source>
        <dbReference type="Google" id="ProtNLM"/>
    </source>
</evidence>
<feature type="non-terminal residue" evidence="10">
    <location>
        <position position="1"/>
    </location>
</feature>
<evidence type="ECO:0000256" key="7">
    <source>
        <dbReference type="SAM" id="Phobius"/>
    </source>
</evidence>
<keyword evidence="6 7" id="KW-0472">Membrane</keyword>
<feature type="domain" description="ABC transmembrane type-2" evidence="9">
    <location>
        <begin position="497"/>
        <end position="753"/>
    </location>
</feature>
<feature type="transmembrane region" description="Helical" evidence="7">
    <location>
        <begin position="638"/>
        <end position="662"/>
    </location>
</feature>
<dbReference type="GO" id="GO:0005524">
    <property type="term" value="F:ATP binding"/>
    <property type="evidence" value="ECO:0007669"/>
    <property type="project" value="UniProtKB-KW"/>
</dbReference>
<dbReference type="SUPFAM" id="SSF52540">
    <property type="entry name" value="P-loop containing nucleoside triphosphate hydrolases"/>
    <property type="match status" value="1"/>
</dbReference>
<dbReference type="GO" id="GO:0016020">
    <property type="term" value="C:membrane"/>
    <property type="evidence" value="ECO:0007669"/>
    <property type="project" value="UniProtKB-SubCell"/>
</dbReference>
<dbReference type="CDD" id="cd03230">
    <property type="entry name" value="ABC_DR_subfamily_A"/>
    <property type="match status" value="1"/>
</dbReference>
<dbReference type="Pfam" id="PF12698">
    <property type="entry name" value="ABC2_membrane_3"/>
    <property type="match status" value="1"/>
</dbReference>
<keyword evidence="2 7" id="KW-0812">Transmembrane</keyword>
<feature type="transmembrane region" description="Helical" evidence="7">
    <location>
        <begin position="603"/>
        <end position="626"/>
    </location>
</feature>
<dbReference type="InterPro" id="IPR017871">
    <property type="entry name" value="ABC_transporter-like_CS"/>
</dbReference>
<evidence type="ECO:0000313" key="10">
    <source>
        <dbReference type="EMBL" id="CAL1285750.1"/>
    </source>
</evidence>
<evidence type="ECO:0000256" key="5">
    <source>
        <dbReference type="ARBA" id="ARBA00022989"/>
    </source>
</evidence>
<reference evidence="10 11" key="1">
    <citation type="submission" date="2024-04" db="EMBL/GenBank/DDBJ databases">
        <authorList>
            <person name="Rising A."/>
            <person name="Reimegard J."/>
            <person name="Sonavane S."/>
            <person name="Akerstrom W."/>
            <person name="Nylinder S."/>
            <person name="Hedman E."/>
            <person name="Kallberg Y."/>
        </authorList>
    </citation>
    <scope>NUCLEOTIDE SEQUENCE [LARGE SCALE GENOMIC DNA]</scope>
</reference>
<dbReference type="PROSITE" id="PS00211">
    <property type="entry name" value="ABC_TRANSPORTER_1"/>
    <property type="match status" value="1"/>
</dbReference>
<evidence type="ECO:0000256" key="4">
    <source>
        <dbReference type="ARBA" id="ARBA00022840"/>
    </source>
</evidence>
<accession>A0AAV2AQT1</accession>
<feature type="domain" description="ABC transporter" evidence="8">
    <location>
        <begin position="58"/>
        <end position="291"/>
    </location>
</feature>
<evidence type="ECO:0000259" key="8">
    <source>
        <dbReference type="PROSITE" id="PS50893"/>
    </source>
</evidence>
<sequence>GTLAFRARSKRSGDARKQVVPLTGPARLASERAFNLVARRLAEWTMEDGVGNKNSLAVDGEGVFFRFGGRNSAPVLNGLDITVEKGIIYGLLGPSGCGKTTLLRCIVGRHKPSSGTIKIFGKIPGKADCTVPGPGVGFMPQELALYPEITMQETLTYFGRLYQMERSAIKERISFLASFLDIPDKNKLIKHLSGGQQRRVSFAVALIHKPPLLMLDEPTVGVDPLLRRSIWKHLQKLAMTDSVTIIITTHYVEEARQANVVGLMRDGRLLAETNPEVLIDQHNVLTLEDVFLKLCVKDSEAIEAASTNELDGFDEEPVWVKRRAYHRKYNAVTSINGYEQYETVLLNNSSKPTIDISRKNDCKSRLKNVWDRMGALNHKNFVRLKRNIPLVFFQVFVPVFQVIVFCLCVGGEPFDLPLAVVNLETDPSGKSNTFLQTISPTTFIQNNFTNLSLAIESVERGKNWGVLYIPATFTDSMINRYLEGIAVDNETIQNSTIKMYLDMTNQQIISTIHSKIMGNFLTFARQTLGGFGWNPDIASPPILLGKPVYGDIHPNFTEFMAPGMILGITYIMAVGLSAMAVIIEKKEGLLDRSWLAGVRSWEVMFSMLFSLFITMLLQVALVLILTFKAFNIPCRGPIAWVVIAVLLTGLEGMSYGLFISSIVNDENIAMMIAMGSFYPNLLLSGIIWPVEAMPYYLRQFSYCLPLTLIANSMRSILSRGWTITDNGIYDGFLVCLAWIFPVILIASLFFKYKK</sequence>
<keyword evidence="5 7" id="KW-1133">Transmembrane helix</keyword>
<dbReference type="InterPro" id="IPR003593">
    <property type="entry name" value="AAA+_ATPase"/>
</dbReference>
<evidence type="ECO:0000256" key="1">
    <source>
        <dbReference type="ARBA" id="ARBA00004141"/>
    </source>
</evidence>
<dbReference type="AlphaFoldDB" id="A0AAV2AQT1"/>
<dbReference type="PANTHER" id="PTHR43038">
    <property type="entry name" value="ATP-BINDING CASSETTE, SUB-FAMILY H, MEMBER 1"/>
    <property type="match status" value="1"/>
</dbReference>
<dbReference type="PROSITE" id="PS50893">
    <property type="entry name" value="ABC_TRANSPORTER_2"/>
    <property type="match status" value="1"/>
</dbReference>
<organism evidence="10 11">
    <name type="scientific">Larinioides sclopetarius</name>
    <dbReference type="NCBI Taxonomy" id="280406"/>
    <lineage>
        <taxon>Eukaryota</taxon>
        <taxon>Metazoa</taxon>
        <taxon>Ecdysozoa</taxon>
        <taxon>Arthropoda</taxon>
        <taxon>Chelicerata</taxon>
        <taxon>Arachnida</taxon>
        <taxon>Araneae</taxon>
        <taxon>Araneomorphae</taxon>
        <taxon>Entelegynae</taxon>
        <taxon>Araneoidea</taxon>
        <taxon>Araneidae</taxon>
        <taxon>Larinioides</taxon>
    </lineage>
</organism>
<keyword evidence="4" id="KW-0067">ATP-binding</keyword>
<dbReference type="InterPro" id="IPR047817">
    <property type="entry name" value="ABC2_TM_bact-type"/>
</dbReference>
<feature type="transmembrane region" description="Helical" evidence="7">
    <location>
        <begin position="563"/>
        <end position="583"/>
    </location>
</feature>
<comment type="caution">
    <text evidence="10">The sequence shown here is derived from an EMBL/GenBank/DDBJ whole genome shotgun (WGS) entry which is preliminary data.</text>
</comment>
<feature type="transmembrane region" description="Helical" evidence="7">
    <location>
        <begin position="668"/>
        <end position="688"/>
    </location>
</feature>
<dbReference type="Pfam" id="PF00005">
    <property type="entry name" value="ABC_tran"/>
    <property type="match status" value="1"/>
</dbReference>
<evidence type="ECO:0000259" key="9">
    <source>
        <dbReference type="PROSITE" id="PS51012"/>
    </source>
</evidence>
<dbReference type="EMBL" id="CAXIEN010000194">
    <property type="protein sequence ID" value="CAL1285750.1"/>
    <property type="molecule type" value="Genomic_DNA"/>
</dbReference>
<feature type="transmembrane region" description="Helical" evidence="7">
    <location>
        <begin position="729"/>
        <end position="750"/>
    </location>
</feature>
<dbReference type="PANTHER" id="PTHR43038:SF3">
    <property type="entry name" value="ABC TRANSPORTER G FAMILY MEMBER 20 ISOFORM X1"/>
    <property type="match status" value="1"/>
</dbReference>
<dbReference type="PROSITE" id="PS51012">
    <property type="entry name" value="ABC_TM2"/>
    <property type="match status" value="1"/>
</dbReference>
<dbReference type="GO" id="GO:0016887">
    <property type="term" value="F:ATP hydrolysis activity"/>
    <property type="evidence" value="ECO:0007669"/>
    <property type="project" value="InterPro"/>
</dbReference>
<dbReference type="InterPro" id="IPR013525">
    <property type="entry name" value="ABC2_TM"/>
</dbReference>
<protein>
    <recommendedName>
        <fullName evidence="12">ABC transporter</fullName>
    </recommendedName>
</protein>
<evidence type="ECO:0000313" key="11">
    <source>
        <dbReference type="Proteomes" id="UP001497382"/>
    </source>
</evidence>